<name>A0ACB8WCI2_9TELE</name>
<sequence>MARLRVRWQLTHEGQKLYIQQDFSVAVKEKRRSFNKVCERLIGLKIRFFMRFPAVLTFTYPIPMSPIFLFNPSYCPSCPASAPWGVELSVALLPSSGTHFLLISAIPTPLLTFMSKLKTHLFKIAYS</sequence>
<protein>
    <submittedName>
        <fullName evidence="1">Uncharacterized protein</fullName>
    </submittedName>
</protein>
<evidence type="ECO:0000313" key="1">
    <source>
        <dbReference type="EMBL" id="KAI3365304.1"/>
    </source>
</evidence>
<comment type="caution">
    <text evidence="1">The sequence shown here is derived from an EMBL/GenBank/DDBJ whole genome shotgun (WGS) entry which is preliminary data.</text>
</comment>
<organism evidence="1 2">
    <name type="scientific">Scortum barcoo</name>
    <name type="common">barcoo grunter</name>
    <dbReference type="NCBI Taxonomy" id="214431"/>
    <lineage>
        <taxon>Eukaryota</taxon>
        <taxon>Metazoa</taxon>
        <taxon>Chordata</taxon>
        <taxon>Craniata</taxon>
        <taxon>Vertebrata</taxon>
        <taxon>Euteleostomi</taxon>
        <taxon>Actinopterygii</taxon>
        <taxon>Neopterygii</taxon>
        <taxon>Teleostei</taxon>
        <taxon>Neoteleostei</taxon>
        <taxon>Acanthomorphata</taxon>
        <taxon>Eupercaria</taxon>
        <taxon>Centrarchiformes</taxon>
        <taxon>Terapontoidei</taxon>
        <taxon>Terapontidae</taxon>
        <taxon>Scortum</taxon>
    </lineage>
</organism>
<dbReference type="EMBL" id="CM041542">
    <property type="protein sequence ID" value="KAI3365304.1"/>
    <property type="molecule type" value="Genomic_DNA"/>
</dbReference>
<evidence type="ECO:0000313" key="2">
    <source>
        <dbReference type="Proteomes" id="UP000831701"/>
    </source>
</evidence>
<proteinExistence type="predicted"/>
<feature type="non-terminal residue" evidence="1">
    <location>
        <position position="127"/>
    </location>
</feature>
<gene>
    <name evidence="1" type="ORF">L3Q82_010388</name>
</gene>
<dbReference type="Proteomes" id="UP000831701">
    <property type="component" value="Chromosome 12"/>
</dbReference>
<accession>A0ACB8WCI2</accession>
<keyword evidence="2" id="KW-1185">Reference proteome</keyword>
<reference evidence="1" key="1">
    <citation type="submission" date="2022-04" db="EMBL/GenBank/DDBJ databases">
        <title>Jade perch genome.</title>
        <authorList>
            <person name="Chao B."/>
        </authorList>
    </citation>
    <scope>NUCLEOTIDE SEQUENCE</scope>
    <source>
        <strain evidence="1">CB-2022</strain>
    </source>
</reference>